<protein>
    <recommendedName>
        <fullName evidence="6">DUF3298/DUF4163 domain-containing protein</fullName>
    </recommendedName>
</protein>
<dbReference type="InterPro" id="IPR037126">
    <property type="entry name" value="PdaC/RsiV-like_sf"/>
</dbReference>
<dbReference type="AlphaFoldDB" id="Q0AW44"/>
<dbReference type="KEGG" id="swo:Swol_1762"/>
<dbReference type="EMBL" id="CP000448">
    <property type="protein sequence ID" value="ABI69060.1"/>
    <property type="molecule type" value="Genomic_DNA"/>
</dbReference>
<name>Q0AW44_SYNWW</name>
<feature type="signal peptide" evidence="1">
    <location>
        <begin position="1"/>
        <end position="24"/>
    </location>
</feature>
<feature type="domain" description="Deacetylase PdaC" evidence="3">
    <location>
        <begin position="43"/>
        <end position="144"/>
    </location>
</feature>
<dbReference type="Proteomes" id="UP000001968">
    <property type="component" value="Chromosome"/>
</dbReference>
<dbReference type="Pfam" id="PF13739">
    <property type="entry name" value="PdaC"/>
    <property type="match status" value="1"/>
</dbReference>
<gene>
    <name evidence="4" type="ordered locus">Swol_1762</name>
</gene>
<dbReference type="RefSeq" id="WP_011641155.1">
    <property type="nucleotide sequence ID" value="NC_008346.1"/>
</dbReference>
<evidence type="ECO:0000259" key="2">
    <source>
        <dbReference type="Pfam" id="PF11738"/>
    </source>
</evidence>
<dbReference type="HOGENOM" id="CLU_085048_1_0_9"/>
<accession>Q0AW44</accession>
<evidence type="ECO:0008006" key="6">
    <source>
        <dbReference type="Google" id="ProtNLM"/>
    </source>
</evidence>
<proteinExistence type="predicted"/>
<dbReference type="STRING" id="335541.Swol_1762"/>
<dbReference type="InterPro" id="IPR021729">
    <property type="entry name" value="DUF3298"/>
</dbReference>
<dbReference type="Gene3D" id="3.30.565.40">
    <property type="entry name" value="Fervidobacterium nodosum Rt17-B1 like"/>
    <property type="match status" value="1"/>
</dbReference>
<keyword evidence="5" id="KW-1185">Reference proteome</keyword>
<evidence type="ECO:0000313" key="5">
    <source>
        <dbReference type="Proteomes" id="UP000001968"/>
    </source>
</evidence>
<dbReference type="PROSITE" id="PS51257">
    <property type="entry name" value="PROKAR_LIPOPROTEIN"/>
    <property type="match status" value="1"/>
</dbReference>
<feature type="chain" id="PRO_5038900228" description="DUF3298/DUF4163 domain-containing protein" evidence="1">
    <location>
        <begin position="25"/>
        <end position="253"/>
    </location>
</feature>
<reference evidence="5" key="1">
    <citation type="journal article" date="2010" name="Environ. Microbiol.">
        <title>The genome of Syntrophomonas wolfei: new insights into syntrophic metabolism and biohydrogen production.</title>
        <authorList>
            <person name="Sieber J.R."/>
            <person name="Sims D.R."/>
            <person name="Han C."/>
            <person name="Kim E."/>
            <person name="Lykidis A."/>
            <person name="Lapidus A.L."/>
            <person name="McDonnald E."/>
            <person name="Rohlin L."/>
            <person name="Culley D.E."/>
            <person name="Gunsalus R."/>
            <person name="McInerney M.J."/>
        </authorList>
    </citation>
    <scope>NUCLEOTIDE SEQUENCE [LARGE SCALE GENOMIC DNA]</scope>
    <source>
        <strain evidence="5">DSM 2245B / Goettingen</strain>
    </source>
</reference>
<dbReference type="InterPro" id="IPR025303">
    <property type="entry name" value="PdaC"/>
</dbReference>
<evidence type="ECO:0000256" key="1">
    <source>
        <dbReference type="SAM" id="SignalP"/>
    </source>
</evidence>
<keyword evidence="1" id="KW-0732">Signal</keyword>
<organism evidence="4 5">
    <name type="scientific">Syntrophomonas wolfei subsp. wolfei (strain DSM 2245B / Goettingen)</name>
    <dbReference type="NCBI Taxonomy" id="335541"/>
    <lineage>
        <taxon>Bacteria</taxon>
        <taxon>Bacillati</taxon>
        <taxon>Bacillota</taxon>
        <taxon>Clostridia</taxon>
        <taxon>Eubacteriales</taxon>
        <taxon>Syntrophomonadaceae</taxon>
        <taxon>Syntrophomonas</taxon>
    </lineage>
</organism>
<dbReference type="Gene3D" id="3.90.640.20">
    <property type="entry name" value="Heat-shock cognate protein, ATPase"/>
    <property type="match status" value="1"/>
</dbReference>
<evidence type="ECO:0000313" key="4">
    <source>
        <dbReference type="EMBL" id="ABI69060.1"/>
    </source>
</evidence>
<dbReference type="eggNOG" id="COG5513">
    <property type="taxonomic scope" value="Bacteria"/>
</dbReference>
<sequence length="253" mass="28866">MRKVRSITILGVLMALVMSCLGCSGNLPVAKQDSPIKISTEEIKDKKDNLELSLKIPVLSEMKDEKLQQSLNDRFRNLFLQRRDEMLAEREEMAKELDEEDKDNPFADIPYSLASDYKVIYNNNGLLSLYFDKYEFLGGAHGMTYRIPCNIDLRDGSELELSDIFKPDSNYEDLIDKAIQAEIAKNPENYYEPEMGGFKGIEDDQTFTLQPGGITIYFQLSDIAPYAAGIPEFKIPFSEFGDMVDPELQKRLE</sequence>
<evidence type="ECO:0000259" key="3">
    <source>
        <dbReference type="Pfam" id="PF13739"/>
    </source>
</evidence>
<feature type="domain" description="DUF3298" evidence="2">
    <location>
        <begin position="162"/>
        <end position="238"/>
    </location>
</feature>
<dbReference type="Pfam" id="PF11738">
    <property type="entry name" value="DUF3298"/>
    <property type="match status" value="1"/>
</dbReference>